<sequence length="513" mass="55727">MMKSIYTFLFAIFAIATLFVSCSKDKTDDQATPEVDLPEVNSFSPQTGPVGTTVTINGSGFSETSGGNVIQFAGTTAEITSEATNKLVVTVPSGATTGSITVKVGANTGTSSTSFTVTTTNETAIELDVSSLEMFTFDIESIEITNLQDLEGQTVSWTSEDESIVTVSEGTVIAHAAGETNITVMVGEQTSIVSVIVNPNIYAVGYQDGYDFAMLWKNGESIALTNGLSESSANSIAVSDEGDTYIGGYVVENNVYRATVWWNDVVHYTLGDPMFHSVVNSVYLADNGDIYTAGYIRDENGDRHAHITLNGQLLYYDEDESEAEDIILNGFQVVFVGNKFDIENDNDVAVMWVNGAEDLVFDDEYDQIGAYSTASKIQIVNGSPYVLGSSYYYEDQIQKGLFWDTGELDYSEGNDVRFYDLTVDAFGNNTYLVGTRNGHAALWQNQEILYSYSFGEGTNSIARAVVEYNGEILVGGSKNEGNGYVGKIWSGNMEEFSFTGDNGNTEVYDILVR</sequence>
<dbReference type="CDD" id="cd00102">
    <property type="entry name" value="IPT"/>
    <property type="match status" value="1"/>
</dbReference>
<dbReference type="InterPro" id="IPR011047">
    <property type="entry name" value="Quinoprotein_ADH-like_sf"/>
</dbReference>
<comment type="caution">
    <text evidence="5">The sequence shown here is derived from an EMBL/GenBank/DDBJ whole genome shotgun (WGS) entry which is preliminary data.</text>
</comment>
<dbReference type="SUPFAM" id="SSF81296">
    <property type="entry name" value="E set domains"/>
    <property type="match status" value="1"/>
</dbReference>
<dbReference type="InterPro" id="IPR013783">
    <property type="entry name" value="Ig-like_fold"/>
</dbReference>
<dbReference type="InterPro" id="IPR003343">
    <property type="entry name" value="Big_2"/>
</dbReference>
<evidence type="ECO:0000256" key="2">
    <source>
        <dbReference type="SAM" id="SignalP"/>
    </source>
</evidence>
<feature type="signal peptide" evidence="2">
    <location>
        <begin position="1"/>
        <end position="23"/>
    </location>
</feature>
<dbReference type="Gene3D" id="2.60.40.1080">
    <property type="match status" value="1"/>
</dbReference>
<dbReference type="InterPro" id="IPR008964">
    <property type="entry name" value="Invasin/intimin_cell_adhesion"/>
</dbReference>
<dbReference type="InterPro" id="IPR002909">
    <property type="entry name" value="IPT_dom"/>
</dbReference>
<dbReference type="Gene3D" id="2.60.40.10">
    <property type="entry name" value="Immunoglobulins"/>
    <property type="match status" value="1"/>
</dbReference>
<evidence type="ECO:0000256" key="1">
    <source>
        <dbReference type="SAM" id="MobiDB-lite"/>
    </source>
</evidence>
<dbReference type="Proteomes" id="UP001203607">
    <property type="component" value="Unassembled WGS sequence"/>
</dbReference>
<dbReference type="SUPFAM" id="SSF50998">
    <property type="entry name" value="Quinoprotein alcohol dehydrogenase-like"/>
    <property type="match status" value="1"/>
</dbReference>
<gene>
    <name evidence="5" type="ORF">M3P19_03040</name>
</gene>
<dbReference type="PROSITE" id="PS51257">
    <property type="entry name" value="PROKAR_LIPOPROTEIN"/>
    <property type="match status" value="1"/>
</dbReference>
<evidence type="ECO:0000313" key="6">
    <source>
        <dbReference type="Proteomes" id="UP001203607"/>
    </source>
</evidence>
<accession>A0ABT0PNJ4</accession>
<dbReference type="InterPro" id="IPR014756">
    <property type="entry name" value="Ig_E-set"/>
</dbReference>
<feature type="domain" description="BIG2" evidence="4">
    <location>
        <begin position="153"/>
        <end position="195"/>
    </location>
</feature>
<evidence type="ECO:0000259" key="4">
    <source>
        <dbReference type="Pfam" id="PF02368"/>
    </source>
</evidence>
<feature type="region of interest" description="Disordered" evidence="1">
    <location>
        <begin position="30"/>
        <end position="49"/>
    </location>
</feature>
<dbReference type="EMBL" id="JAMFMA010000001">
    <property type="protein sequence ID" value="MCL6272965.1"/>
    <property type="molecule type" value="Genomic_DNA"/>
</dbReference>
<protein>
    <submittedName>
        <fullName evidence="5">IPT/TIG domain-containing protein</fullName>
    </submittedName>
</protein>
<dbReference type="Pfam" id="PF02368">
    <property type="entry name" value="Big_2"/>
    <property type="match status" value="1"/>
</dbReference>
<evidence type="ECO:0000313" key="5">
    <source>
        <dbReference type="EMBL" id="MCL6272965.1"/>
    </source>
</evidence>
<feature type="chain" id="PRO_5046309840" evidence="2">
    <location>
        <begin position="24"/>
        <end position="513"/>
    </location>
</feature>
<dbReference type="RefSeq" id="WP_249656144.1">
    <property type="nucleotide sequence ID" value="NZ_JAMFMA010000001.1"/>
</dbReference>
<evidence type="ECO:0000259" key="3">
    <source>
        <dbReference type="Pfam" id="PF01833"/>
    </source>
</evidence>
<keyword evidence="6" id="KW-1185">Reference proteome</keyword>
<proteinExistence type="predicted"/>
<dbReference type="SUPFAM" id="SSF49373">
    <property type="entry name" value="Invasin/intimin cell-adhesion fragments"/>
    <property type="match status" value="1"/>
</dbReference>
<feature type="domain" description="IPT/TIG" evidence="3">
    <location>
        <begin position="38"/>
        <end position="116"/>
    </location>
</feature>
<organism evidence="5 6">
    <name type="scientific">Flagellimonas spongiicola</name>
    <dbReference type="NCBI Taxonomy" id="2942208"/>
    <lineage>
        <taxon>Bacteria</taxon>
        <taxon>Pseudomonadati</taxon>
        <taxon>Bacteroidota</taxon>
        <taxon>Flavobacteriia</taxon>
        <taxon>Flavobacteriales</taxon>
        <taxon>Flavobacteriaceae</taxon>
        <taxon>Flagellimonas</taxon>
    </lineage>
</organism>
<reference evidence="5 6" key="1">
    <citation type="submission" date="2022-05" db="EMBL/GenBank/DDBJ databases">
        <authorList>
            <person name="Park J.-S."/>
        </authorList>
    </citation>
    <scope>NUCLEOTIDE SEQUENCE [LARGE SCALE GENOMIC DNA]</scope>
    <source>
        <strain evidence="5 6">2012CJ35-5</strain>
    </source>
</reference>
<keyword evidence="2" id="KW-0732">Signal</keyword>
<name>A0ABT0PNJ4_9FLAO</name>
<dbReference type="Pfam" id="PF01833">
    <property type="entry name" value="TIG"/>
    <property type="match status" value="1"/>
</dbReference>